<dbReference type="PANTHER" id="PTHR13236:SF0">
    <property type="entry name" value="CYTOPLASMIC DYNEIN 2 LIGHT INTERMEDIATE CHAIN 1"/>
    <property type="match status" value="1"/>
</dbReference>
<keyword evidence="16" id="KW-1185">Reference proteome</keyword>
<dbReference type="InterPro" id="IPR022780">
    <property type="entry name" value="Dynein_light_int_chain"/>
</dbReference>
<evidence type="ECO:0000256" key="12">
    <source>
        <dbReference type="ARBA" id="ARBA00023175"/>
    </source>
</evidence>
<dbReference type="InterPro" id="IPR040045">
    <property type="entry name" value="DYNC2LI1"/>
</dbReference>
<evidence type="ECO:0000256" key="4">
    <source>
        <dbReference type="ARBA" id="ARBA00006831"/>
    </source>
</evidence>
<keyword evidence="14" id="KW-0966">Cell projection</keyword>
<evidence type="ECO:0000313" key="15">
    <source>
        <dbReference type="EMBL" id="OQV15895.1"/>
    </source>
</evidence>
<organism evidence="15 16">
    <name type="scientific">Hypsibius exemplaris</name>
    <name type="common">Freshwater tardigrade</name>
    <dbReference type="NCBI Taxonomy" id="2072580"/>
    <lineage>
        <taxon>Eukaryota</taxon>
        <taxon>Metazoa</taxon>
        <taxon>Ecdysozoa</taxon>
        <taxon>Tardigrada</taxon>
        <taxon>Eutardigrada</taxon>
        <taxon>Parachela</taxon>
        <taxon>Hypsibioidea</taxon>
        <taxon>Hypsibiidae</taxon>
        <taxon>Hypsibius</taxon>
    </lineage>
</organism>
<dbReference type="GO" id="GO:0005868">
    <property type="term" value="C:cytoplasmic dynein complex"/>
    <property type="evidence" value="ECO:0007669"/>
    <property type="project" value="InterPro"/>
</dbReference>
<keyword evidence="8" id="KW-0493">Microtubule</keyword>
<keyword evidence="9" id="KW-0970">Cilium biogenesis/degradation</keyword>
<reference evidence="16" key="1">
    <citation type="submission" date="2017-01" db="EMBL/GenBank/DDBJ databases">
        <title>Comparative genomics of anhydrobiosis in the tardigrade Hypsibius dujardini.</title>
        <authorList>
            <person name="Yoshida Y."/>
            <person name="Koutsovoulos G."/>
            <person name="Laetsch D."/>
            <person name="Stevens L."/>
            <person name="Kumar S."/>
            <person name="Horikawa D."/>
            <person name="Ishino K."/>
            <person name="Komine S."/>
            <person name="Tomita M."/>
            <person name="Blaxter M."/>
            <person name="Arakawa K."/>
        </authorList>
    </citation>
    <scope>NUCLEOTIDE SEQUENCE [LARGE SCALE GENOMIC DNA]</scope>
    <source>
        <strain evidence="16">Z151</strain>
    </source>
</reference>
<evidence type="ECO:0000256" key="6">
    <source>
        <dbReference type="ARBA" id="ARBA00022473"/>
    </source>
</evidence>
<dbReference type="Proteomes" id="UP000192578">
    <property type="component" value="Unassembled WGS sequence"/>
</dbReference>
<comment type="caution">
    <text evidence="15">The sequence shown here is derived from an EMBL/GenBank/DDBJ whole genome shotgun (WGS) entry which is preliminary data.</text>
</comment>
<evidence type="ECO:0000256" key="1">
    <source>
        <dbReference type="ARBA" id="ARBA00004120"/>
    </source>
</evidence>
<gene>
    <name evidence="15" type="ORF">BV898_09991</name>
</gene>
<dbReference type="GO" id="GO:0045504">
    <property type="term" value="F:dynein heavy chain binding"/>
    <property type="evidence" value="ECO:0007669"/>
    <property type="project" value="TreeGrafter"/>
</dbReference>
<dbReference type="GO" id="GO:0035735">
    <property type="term" value="P:intraciliary transport involved in cilium assembly"/>
    <property type="evidence" value="ECO:0007669"/>
    <property type="project" value="InterPro"/>
</dbReference>
<keyword evidence="10" id="KW-0243">Dynein</keyword>
<evidence type="ECO:0000256" key="14">
    <source>
        <dbReference type="ARBA" id="ARBA00023273"/>
    </source>
</evidence>
<dbReference type="OrthoDB" id="10263060at2759"/>
<comment type="subcellular location">
    <subcellularLocation>
        <location evidence="3">Cytoplasm</location>
        <location evidence="3">Cytoskeleton</location>
        <location evidence="3">Cilium axoneme</location>
    </subcellularLocation>
    <subcellularLocation>
        <location evidence="1">Cytoplasm</location>
        <location evidence="1">Cytoskeleton</location>
        <location evidence="1">Cilium basal body</location>
    </subcellularLocation>
    <subcellularLocation>
        <location evidence="2">Cytoplasm</location>
        <location evidence="2">Cytoskeleton</location>
        <location evidence="2">Microtubule organizing center</location>
        <location evidence="2">Centrosome</location>
    </subcellularLocation>
</comment>
<dbReference type="AlphaFoldDB" id="A0A1W0WKZ7"/>
<keyword evidence="12" id="KW-0505">Motor protein</keyword>
<evidence type="ECO:0000256" key="2">
    <source>
        <dbReference type="ARBA" id="ARBA00004300"/>
    </source>
</evidence>
<dbReference type="Gene3D" id="3.40.50.300">
    <property type="entry name" value="P-loop containing nucleotide triphosphate hydrolases"/>
    <property type="match status" value="1"/>
</dbReference>
<evidence type="ECO:0000313" key="16">
    <source>
        <dbReference type="Proteomes" id="UP000192578"/>
    </source>
</evidence>
<proteinExistence type="inferred from homology"/>
<evidence type="ECO:0000256" key="11">
    <source>
        <dbReference type="ARBA" id="ARBA00023069"/>
    </source>
</evidence>
<protein>
    <recommendedName>
        <fullName evidence="5">Cytoplasmic dynein 2 light intermediate chain 1</fullName>
    </recommendedName>
</protein>
<evidence type="ECO:0000256" key="5">
    <source>
        <dbReference type="ARBA" id="ARBA00018863"/>
    </source>
</evidence>
<evidence type="ECO:0000256" key="13">
    <source>
        <dbReference type="ARBA" id="ARBA00023212"/>
    </source>
</evidence>
<dbReference type="GO" id="GO:0005930">
    <property type="term" value="C:axoneme"/>
    <property type="evidence" value="ECO:0007669"/>
    <property type="project" value="UniProtKB-SubCell"/>
</dbReference>
<evidence type="ECO:0000256" key="3">
    <source>
        <dbReference type="ARBA" id="ARBA00004430"/>
    </source>
</evidence>
<keyword evidence="6" id="KW-0217">Developmental protein</keyword>
<keyword evidence="13" id="KW-0206">Cytoskeleton</keyword>
<accession>A0A1W0WKZ7</accession>
<comment type="similarity">
    <text evidence="4">Belongs to the dynein light intermediate chain family.</text>
</comment>
<evidence type="ECO:0000256" key="8">
    <source>
        <dbReference type="ARBA" id="ARBA00022701"/>
    </source>
</evidence>
<keyword evidence="7" id="KW-0963">Cytoplasm</keyword>
<sequence>MEPSSDQTVAHTASSKVKRFAEYPDIWATASALLSGAVKAEDGIIKTAQQAVDRHLIVLGGKSAGKTTLITRYLERTVDEHDTIGISYSFLRKQRDDGSLTDVGNIWEIGSSSVTAEMLEIVSNPLDGSNVMIFILVDVSRPETLLSVMENVLFPLNGTIANFADASVWIIGTKFDRQQSLNFELDKRQAVLDILRQIATTLSFGLLYTSQQNNQDAKVKSILDNWFLGEKMPEFSVALDALKLIFLPLTLTGAKRQSVTKPDMERWKLLIGAAIPQTEAAEFRPVKEAPNDAKLYAETELDEAFKLIAAEIKAKRRSTLRP</sequence>
<dbReference type="GO" id="GO:0005813">
    <property type="term" value="C:centrosome"/>
    <property type="evidence" value="ECO:0007669"/>
    <property type="project" value="UniProtKB-SubCell"/>
</dbReference>
<keyword evidence="11" id="KW-0969">Cilium</keyword>
<dbReference type="Pfam" id="PF05783">
    <property type="entry name" value="DLIC"/>
    <property type="match status" value="1"/>
</dbReference>
<evidence type="ECO:0000256" key="9">
    <source>
        <dbReference type="ARBA" id="ARBA00022794"/>
    </source>
</evidence>
<dbReference type="PANTHER" id="PTHR13236">
    <property type="entry name" value="DYNEIN 2 LIGHT INTERMEDIATE CHAIN, ISOFORM 2"/>
    <property type="match status" value="1"/>
</dbReference>
<dbReference type="GO" id="GO:0005874">
    <property type="term" value="C:microtubule"/>
    <property type="evidence" value="ECO:0007669"/>
    <property type="project" value="UniProtKB-KW"/>
</dbReference>
<name>A0A1W0WKZ7_HYPEX</name>
<dbReference type="SUPFAM" id="SSF52540">
    <property type="entry name" value="P-loop containing nucleoside triphosphate hydrolases"/>
    <property type="match status" value="1"/>
</dbReference>
<dbReference type="GO" id="GO:0035721">
    <property type="term" value="P:intraciliary retrograde transport"/>
    <property type="evidence" value="ECO:0007669"/>
    <property type="project" value="InterPro"/>
</dbReference>
<evidence type="ECO:0000256" key="7">
    <source>
        <dbReference type="ARBA" id="ARBA00022490"/>
    </source>
</evidence>
<dbReference type="InterPro" id="IPR027417">
    <property type="entry name" value="P-loop_NTPase"/>
</dbReference>
<dbReference type="EMBL" id="MTYJ01000081">
    <property type="protein sequence ID" value="OQV15895.1"/>
    <property type="molecule type" value="Genomic_DNA"/>
</dbReference>
<evidence type="ECO:0000256" key="10">
    <source>
        <dbReference type="ARBA" id="ARBA00023017"/>
    </source>
</evidence>
<dbReference type="GO" id="GO:0036064">
    <property type="term" value="C:ciliary basal body"/>
    <property type="evidence" value="ECO:0007669"/>
    <property type="project" value="TreeGrafter"/>
</dbReference>